<dbReference type="Proteomes" id="UP001575622">
    <property type="component" value="Unassembled WGS sequence"/>
</dbReference>
<dbReference type="EMBL" id="JBHDLN010000010">
    <property type="protein sequence ID" value="MFB0844493.1"/>
    <property type="molecule type" value="Genomic_DNA"/>
</dbReference>
<evidence type="ECO:0000259" key="1">
    <source>
        <dbReference type="Pfam" id="PF07791"/>
    </source>
</evidence>
<evidence type="ECO:0000313" key="2">
    <source>
        <dbReference type="EMBL" id="MFB0844493.1"/>
    </source>
</evidence>
<reference evidence="2 3" key="1">
    <citation type="submission" date="2024-09" db="EMBL/GenBank/DDBJ databases">
        <authorList>
            <person name="Makale K.P.P."/>
            <person name="Makhzoum A."/>
            <person name="Rantong G."/>
            <person name="Rahube T.O."/>
        </authorList>
    </citation>
    <scope>NUCLEOTIDE SEQUENCE [LARGE SCALE GENOMIC DNA]</scope>
    <source>
        <strain evidence="2 3">KM_D13</strain>
    </source>
</reference>
<feature type="domain" description="Immunity MXAN-0049 protein" evidence="1">
    <location>
        <begin position="60"/>
        <end position="180"/>
    </location>
</feature>
<dbReference type="Pfam" id="PF07791">
    <property type="entry name" value="Imm11"/>
    <property type="match status" value="1"/>
</dbReference>
<keyword evidence="3" id="KW-1185">Reference proteome</keyword>
<sequence length="183" mass="21511">MRIWKIESDVKGYNSLQLVNFEDDQERYFGKFESSTPLQKSWGEVQVYTIEEGEFSDLPHFWGYSKAMVTSEKAKKVLELKLSNSVEFLPLQHKEEKYYVLHVLSIFQAVDYESVLLRKLPTGLVIGFEKYAFKPEVINGHNIFKVFLNERVYGTETFVSDEIKEIVEENNLKGFKFIEVWSK</sequence>
<proteinExistence type="predicted"/>
<comment type="caution">
    <text evidence="2">The sequence shown here is derived from an EMBL/GenBank/DDBJ whole genome shotgun (WGS) entry which is preliminary data.</text>
</comment>
<organism evidence="2 3">
    <name type="scientific">Paenibacillus oleatilyticus</name>
    <dbReference type="NCBI Taxonomy" id="2594886"/>
    <lineage>
        <taxon>Bacteria</taxon>
        <taxon>Bacillati</taxon>
        <taxon>Bacillota</taxon>
        <taxon>Bacilli</taxon>
        <taxon>Bacillales</taxon>
        <taxon>Paenibacillaceae</taxon>
        <taxon>Paenibacillus</taxon>
    </lineage>
</organism>
<dbReference type="InterPro" id="IPR012433">
    <property type="entry name" value="Imm11"/>
</dbReference>
<accession>A0ABV4V335</accession>
<dbReference type="RefSeq" id="WP_373954483.1">
    <property type="nucleotide sequence ID" value="NZ_JBHDLN010000010.1"/>
</dbReference>
<evidence type="ECO:0000313" key="3">
    <source>
        <dbReference type="Proteomes" id="UP001575622"/>
    </source>
</evidence>
<protein>
    <submittedName>
        <fullName evidence="2">Imm11 family protein</fullName>
    </submittedName>
</protein>
<gene>
    <name evidence="2" type="ORF">ACEU3E_20090</name>
</gene>
<name>A0ABV4V335_9BACL</name>